<protein>
    <submittedName>
        <fullName evidence="8">Proton/glutamate symport protein</fullName>
    </submittedName>
</protein>
<dbReference type="Pfam" id="PF00375">
    <property type="entry name" value="SDF"/>
    <property type="match status" value="1"/>
</dbReference>
<dbReference type="InterPro" id="IPR001991">
    <property type="entry name" value="Na-dicarboxylate_symporter"/>
</dbReference>
<comment type="caution">
    <text evidence="8">The sequence shown here is derived from an EMBL/GenBank/DDBJ whole genome shotgun (WGS) entry which is preliminary data.</text>
</comment>
<gene>
    <name evidence="8" type="ORF">ADIWIN_2515</name>
</gene>
<evidence type="ECO:0000313" key="8">
    <source>
        <dbReference type="EMBL" id="EPR72345.1"/>
    </source>
</evidence>
<dbReference type="GO" id="GO:0006835">
    <property type="term" value="P:dicarboxylic acid transport"/>
    <property type="evidence" value="ECO:0007669"/>
    <property type="project" value="TreeGrafter"/>
</dbReference>
<feature type="transmembrane region" description="Helical" evidence="7">
    <location>
        <begin position="352"/>
        <end position="374"/>
    </location>
</feature>
<dbReference type="STRING" id="641526.ADIWIN_2515"/>
<feature type="transmembrane region" description="Helical" evidence="7">
    <location>
        <begin position="380"/>
        <end position="402"/>
    </location>
</feature>
<dbReference type="Proteomes" id="UP000014962">
    <property type="component" value="Unassembled WGS sequence"/>
</dbReference>
<dbReference type="PRINTS" id="PR00173">
    <property type="entry name" value="EDTRNSPORT"/>
</dbReference>
<feature type="transmembrane region" description="Helical" evidence="7">
    <location>
        <begin position="211"/>
        <end position="235"/>
    </location>
</feature>
<comment type="subcellular location">
    <subcellularLocation>
        <location evidence="1">Cell membrane</location>
        <topology evidence="1">Multi-pass membrane protein</topology>
    </subcellularLocation>
</comment>
<feature type="transmembrane region" description="Helical" evidence="7">
    <location>
        <begin position="65"/>
        <end position="89"/>
    </location>
</feature>
<keyword evidence="9" id="KW-1185">Reference proteome</keyword>
<evidence type="ECO:0000256" key="2">
    <source>
        <dbReference type="ARBA" id="ARBA00022448"/>
    </source>
</evidence>
<proteinExistence type="predicted"/>
<dbReference type="EMBL" id="ATMR01000124">
    <property type="protein sequence ID" value="EPR72345.1"/>
    <property type="molecule type" value="Genomic_DNA"/>
</dbReference>
<reference evidence="8 9" key="1">
    <citation type="journal article" date="2013" name="Genome Announc.">
        <title>Draft Genome Sequence of Winogradskyella psychrotolerans RS-3T, Isolated from the Marine Transect of Kongsfjorden, Ny-Alesund, Svalbard, Arctic Ocean.</title>
        <authorList>
            <person name="Kumar Pinnaka A."/>
            <person name="Ara S."/>
            <person name="Singh A."/>
            <person name="Shivaji S."/>
        </authorList>
    </citation>
    <scope>NUCLEOTIDE SEQUENCE [LARGE SCALE GENOMIC DNA]</scope>
    <source>
        <strain evidence="8 9">RS-3</strain>
    </source>
</reference>
<dbReference type="GO" id="GO:0005886">
    <property type="term" value="C:plasma membrane"/>
    <property type="evidence" value="ECO:0007669"/>
    <property type="project" value="UniProtKB-SubCell"/>
</dbReference>
<dbReference type="AlphaFoldDB" id="S7VQ07"/>
<keyword evidence="3" id="KW-1003">Cell membrane</keyword>
<dbReference type="GO" id="GO:0015293">
    <property type="term" value="F:symporter activity"/>
    <property type="evidence" value="ECO:0007669"/>
    <property type="project" value="UniProtKB-KW"/>
</dbReference>
<evidence type="ECO:0000256" key="1">
    <source>
        <dbReference type="ARBA" id="ARBA00004651"/>
    </source>
</evidence>
<evidence type="ECO:0000256" key="3">
    <source>
        <dbReference type="ARBA" id="ARBA00022475"/>
    </source>
</evidence>
<organism evidence="8 9">
    <name type="scientific">Winogradskyella psychrotolerans RS-3</name>
    <dbReference type="NCBI Taxonomy" id="641526"/>
    <lineage>
        <taxon>Bacteria</taxon>
        <taxon>Pseudomonadati</taxon>
        <taxon>Bacteroidota</taxon>
        <taxon>Flavobacteriia</taxon>
        <taxon>Flavobacteriales</taxon>
        <taxon>Flavobacteriaceae</taxon>
        <taxon>Winogradskyella</taxon>
    </lineage>
</organism>
<sequence>MIEFKSLNRLSVHLDHLIKGRLWLKVIIGLLLGAGIGVLLNPSTGLLSESMSLKIADWLDLPGQIFMRLVQMIMIPLIFTSIITGIVGNTSENLKTFGLKLLLYFVFTTTVAIAIGLVVTLILKPGQYIFELGGFPNSSESQIVPDEQTDLIGNIPNSISNLIPNNPLESILTGEMLGVVIFTIIIGVAITQLNQKTATPIIRFSEAIQKICMIVVSWAMILVPYAVFGLMAALLSRTSIEVFLGLGYYMAVVILGLILLLTFYLIIVFVITRRNPFKFLKAIRDPQLLAFSTASSAAVMPLSMKTADEKLGVSSNISDFVIPVGATINMDGTALFQCVTTLFMAQAYGIDLSIMSILLITFTVVAASIGTPAIPGGGVIILTSVLQSSGIPIEGLIIIIGIDRILGMFRTAVNVTGDLTACVVFNKFYGSKAKPETLADNSKSSF</sequence>
<keyword evidence="5 7" id="KW-1133">Transmembrane helix</keyword>
<dbReference type="SUPFAM" id="SSF118215">
    <property type="entry name" value="Proton glutamate symport protein"/>
    <property type="match status" value="1"/>
</dbReference>
<dbReference type="RefSeq" id="WP_020897420.1">
    <property type="nucleotide sequence ID" value="NZ_ATMR01000124.1"/>
</dbReference>
<evidence type="ECO:0000256" key="7">
    <source>
        <dbReference type="SAM" id="Phobius"/>
    </source>
</evidence>
<feature type="transmembrane region" description="Helical" evidence="7">
    <location>
        <begin position="22"/>
        <end position="45"/>
    </location>
</feature>
<dbReference type="PANTHER" id="PTHR42865:SF7">
    <property type="entry name" value="PROTON_GLUTAMATE-ASPARTATE SYMPORTER"/>
    <property type="match status" value="1"/>
</dbReference>
<dbReference type="InterPro" id="IPR036458">
    <property type="entry name" value="Na:dicarbo_symporter_sf"/>
</dbReference>
<dbReference type="eggNOG" id="COG1301">
    <property type="taxonomic scope" value="Bacteria"/>
</dbReference>
<dbReference type="PANTHER" id="PTHR42865">
    <property type="entry name" value="PROTON/GLUTAMATE-ASPARTATE SYMPORTER"/>
    <property type="match status" value="1"/>
</dbReference>
<accession>S7VQ07</accession>
<dbReference type="OrthoDB" id="9768885at2"/>
<name>S7VQ07_9FLAO</name>
<feature type="transmembrane region" description="Helical" evidence="7">
    <location>
        <begin position="247"/>
        <end position="271"/>
    </location>
</feature>
<dbReference type="PATRIC" id="fig|641526.4.peg.2496"/>
<dbReference type="Gene3D" id="1.10.3860.10">
    <property type="entry name" value="Sodium:dicarboxylate symporter"/>
    <property type="match status" value="1"/>
</dbReference>
<evidence type="ECO:0000313" key="9">
    <source>
        <dbReference type="Proteomes" id="UP000014962"/>
    </source>
</evidence>
<keyword evidence="4 7" id="KW-0812">Transmembrane</keyword>
<keyword evidence="2" id="KW-0813">Transport</keyword>
<feature type="transmembrane region" description="Helical" evidence="7">
    <location>
        <begin position="101"/>
        <end position="123"/>
    </location>
</feature>
<feature type="transmembrane region" description="Helical" evidence="7">
    <location>
        <begin position="171"/>
        <end position="190"/>
    </location>
</feature>
<evidence type="ECO:0000256" key="5">
    <source>
        <dbReference type="ARBA" id="ARBA00022989"/>
    </source>
</evidence>
<keyword evidence="6 7" id="KW-0472">Membrane</keyword>
<evidence type="ECO:0000256" key="6">
    <source>
        <dbReference type="ARBA" id="ARBA00023136"/>
    </source>
</evidence>
<evidence type="ECO:0000256" key="4">
    <source>
        <dbReference type="ARBA" id="ARBA00022692"/>
    </source>
</evidence>